<evidence type="ECO:0000313" key="1">
    <source>
        <dbReference type="EMBL" id="RPA83136.1"/>
    </source>
</evidence>
<reference evidence="1 2" key="1">
    <citation type="journal article" date="2018" name="Nat. Ecol. Evol.">
        <title>Pezizomycetes genomes reveal the molecular basis of ectomycorrhizal truffle lifestyle.</title>
        <authorList>
            <person name="Murat C."/>
            <person name="Payen T."/>
            <person name="Noel B."/>
            <person name="Kuo A."/>
            <person name="Morin E."/>
            <person name="Chen J."/>
            <person name="Kohler A."/>
            <person name="Krizsan K."/>
            <person name="Balestrini R."/>
            <person name="Da Silva C."/>
            <person name="Montanini B."/>
            <person name="Hainaut M."/>
            <person name="Levati E."/>
            <person name="Barry K.W."/>
            <person name="Belfiori B."/>
            <person name="Cichocki N."/>
            <person name="Clum A."/>
            <person name="Dockter R.B."/>
            <person name="Fauchery L."/>
            <person name="Guy J."/>
            <person name="Iotti M."/>
            <person name="Le Tacon F."/>
            <person name="Lindquist E.A."/>
            <person name="Lipzen A."/>
            <person name="Malagnac F."/>
            <person name="Mello A."/>
            <person name="Molinier V."/>
            <person name="Miyauchi S."/>
            <person name="Poulain J."/>
            <person name="Riccioni C."/>
            <person name="Rubini A."/>
            <person name="Sitrit Y."/>
            <person name="Splivallo R."/>
            <person name="Traeger S."/>
            <person name="Wang M."/>
            <person name="Zifcakova L."/>
            <person name="Wipf D."/>
            <person name="Zambonelli A."/>
            <person name="Paolocci F."/>
            <person name="Nowrousian M."/>
            <person name="Ottonello S."/>
            <person name="Baldrian P."/>
            <person name="Spatafora J.W."/>
            <person name="Henrissat B."/>
            <person name="Nagy L.G."/>
            <person name="Aury J.M."/>
            <person name="Wincker P."/>
            <person name="Grigoriev I.V."/>
            <person name="Bonfante P."/>
            <person name="Martin F.M."/>
        </authorList>
    </citation>
    <scope>NUCLEOTIDE SEQUENCE [LARGE SCALE GENOMIC DNA]</scope>
    <source>
        <strain evidence="1 2">RN42</strain>
    </source>
</reference>
<sequence>MAAYYNPEQGFQPIGTANPPYGPAVDAPCHNCKVKPNPSGPYRPGFYPGLPIGYGGAGAVPQIQPYPQQIQNPIVLPAGHPSQPYHTIHILRLKYSDKIRPEASDWSDDSKIDTSILKLAAGAPNGYFGGDSLDTAAITKAMNELIVLGPNGLGAVDRYVERKKKEWRLGEACLHDVSVKSIQGHVAYWVPGGGSYLQSIMFTLKIEAQEV</sequence>
<proteinExistence type="predicted"/>
<accession>A0A3N4ICE1</accession>
<keyword evidence="2" id="KW-1185">Reference proteome</keyword>
<evidence type="ECO:0000313" key="2">
    <source>
        <dbReference type="Proteomes" id="UP000275078"/>
    </source>
</evidence>
<dbReference type="AlphaFoldDB" id="A0A3N4ICE1"/>
<organism evidence="1 2">
    <name type="scientific">Ascobolus immersus RN42</name>
    <dbReference type="NCBI Taxonomy" id="1160509"/>
    <lineage>
        <taxon>Eukaryota</taxon>
        <taxon>Fungi</taxon>
        <taxon>Dikarya</taxon>
        <taxon>Ascomycota</taxon>
        <taxon>Pezizomycotina</taxon>
        <taxon>Pezizomycetes</taxon>
        <taxon>Pezizales</taxon>
        <taxon>Ascobolaceae</taxon>
        <taxon>Ascobolus</taxon>
    </lineage>
</organism>
<dbReference type="Proteomes" id="UP000275078">
    <property type="component" value="Unassembled WGS sequence"/>
</dbReference>
<gene>
    <name evidence="1" type="ORF">BJ508DRAFT_304872</name>
</gene>
<protein>
    <submittedName>
        <fullName evidence="1">Uncharacterized protein</fullName>
    </submittedName>
</protein>
<dbReference type="EMBL" id="ML119666">
    <property type="protein sequence ID" value="RPA83136.1"/>
    <property type="molecule type" value="Genomic_DNA"/>
</dbReference>
<name>A0A3N4ICE1_ASCIM</name>